<protein>
    <submittedName>
        <fullName evidence="1">Uncharacterized protein</fullName>
    </submittedName>
</protein>
<organism evidence="1 2">
    <name type="scientific">Rhizobium mulingense</name>
    <dbReference type="NCBI Taxonomy" id="3031128"/>
    <lineage>
        <taxon>Bacteria</taxon>
        <taxon>Pseudomonadati</taxon>
        <taxon>Pseudomonadota</taxon>
        <taxon>Alphaproteobacteria</taxon>
        <taxon>Hyphomicrobiales</taxon>
        <taxon>Rhizobiaceae</taxon>
        <taxon>Rhizobium/Agrobacterium group</taxon>
        <taxon>Rhizobium</taxon>
    </lineage>
</organism>
<dbReference type="EMBL" id="JAYESG010000002">
    <property type="protein sequence ID" value="MEA3516535.1"/>
    <property type="molecule type" value="Genomic_DNA"/>
</dbReference>
<keyword evidence="2" id="KW-1185">Reference proteome</keyword>
<reference evidence="1" key="1">
    <citation type="submission" date="2023-12" db="EMBL/GenBank/DDBJ databases">
        <title>Diversity of Rhizobium in root nodule of phaseolus vulgaris.</title>
        <authorList>
            <person name="Wang H."/>
        </authorList>
    </citation>
    <scope>NUCLEOTIDE SEQUENCE</scope>
    <source>
        <strain evidence="1">MJ31</strain>
    </source>
</reference>
<evidence type="ECO:0000313" key="2">
    <source>
        <dbReference type="Proteomes" id="UP001304050"/>
    </source>
</evidence>
<name>A0ACC6MT57_9HYPH</name>
<gene>
    <name evidence="1" type="ORF">U8465_05175</name>
</gene>
<evidence type="ECO:0000313" key="1">
    <source>
        <dbReference type="EMBL" id="MEA3516535.1"/>
    </source>
</evidence>
<proteinExistence type="predicted"/>
<dbReference type="Proteomes" id="UP001304050">
    <property type="component" value="Unassembled WGS sequence"/>
</dbReference>
<sequence>MTLYISRSRPRSAFKDLLGNANHLIITALVGLDAVERGIVTEVPEDLHAAWSPKDAEISAKRSRRLLLDMVLIRAIDAVDVYLREAVRKPALIQSSDFRRDLDSAGLSIFKKLQAVERHLPNLDTLPLAIVFLIVAWRNRSAHSEADLDAPQHHLDVLQDKAIELSDRFRGLDVEMLLGGYEAVRPTTFKEVASLINAAHHLVAELDARLLKALDVERFLKNALWAYLGSSQRPNERIEQTRMRRAISVWGKDPVDRPGAVLRLLNQLGFSMSAPDAATGAEVSEALVKFLQGQTPKSILAWAHVPE</sequence>
<accession>A0ACC6MT57</accession>
<comment type="caution">
    <text evidence="1">The sequence shown here is derived from an EMBL/GenBank/DDBJ whole genome shotgun (WGS) entry which is preliminary data.</text>
</comment>